<feature type="coiled-coil region" evidence="10">
    <location>
        <begin position="119"/>
        <end position="146"/>
    </location>
</feature>
<dbReference type="Proteomes" id="UP000054359">
    <property type="component" value="Unassembled WGS sequence"/>
</dbReference>
<evidence type="ECO:0000256" key="6">
    <source>
        <dbReference type="ARBA" id="ARBA00023069"/>
    </source>
</evidence>
<keyword evidence="12" id="KW-1185">Reference proteome</keyword>
<evidence type="ECO:0000313" key="11">
    <source>
        <dbReference type="EMBL" id="KFM69926.1"/>
    </source>
</evidence>
<sequence>MMKNCFHLLQKLKKVWHNPTEDFKDMHNDLIQVALIKVGMNNKEDCTAFEEMKTAINSVFPPSSLSTFVLSNQKTKMAYINEVSSIAAGIRLHAWYSDKAGRFMFDVGKIMKVTLPKVCEDLHDELSDVRKDVEKLQNLLKEKVMKDFPNSDIQFHHEKLLLINAVNYFEFLKILKEDIEEIAIQTYKLDYTFAIQIKELNARLKTGPFTTADKVYPSYKNLAETWKSIQLEGHLLDFYISLFQELKKFSELAKLSEVSAISEVPQSDNNGSTEYEEIIIIHPDDVKNFEQITLEYQ</sequence>
<gene>
    <name evidence="11" type="ORF">X975_04706</name>
</gene>
<evidence type="ECO:0000256" key="5">
    <source>
        <dbReference type="ARBA" id="ARBA00022794"/>
    </source>
</evidence>
<name>A0A087TXT7_STEMI</name>
<dbReference type="GO" id="GO:0003356">
    <property type="term" value="P:regulation of cilium beat frequency"/>
    <property type="evidence" value="ECO:0007669"/>
    <property type="project" value="TreeGrafter"/>
</dbReference>
<keyword evidence="4" id="KW-0963">Cytoplasm</keyword>
<dbReference type="AlphaFoldDB" id="A0A087TXT7"/>
<dbReference type="GO" id="GO:0036064">
    <property type="term" value="C:ciliary basal body"/>
    <property type="evidence" value="ECO:0007669"/>
    <property type="project" value="TreeGrafter"/>
</dbReference>
<dbReference type="GO" id="GO:0005930">
    <property type="term" value="C:axoneme"/>
    <property type="evidence" value="ECO:0007669"/>
    <property type="project" value="UniProtKB-SubCell"/>
</dbReference>
<dbReference type="GO" id="GO:0030030">
    <property type="term" value="P:cell projection organization"/>
    <property type="evidence" value="ECO:0007669"/>
    <property type="project" value="UniProtKB-KW"/>
</dbReference>
<protein>
    <recommendedName>
        <fullName evidence="3">Cilia- and flagella-associated protein 206</fullName>
    </recommendedName>
</protein>
<dbReference type="InterPro" id="IPR021897">
    <property type="entry name" value="FAP206"/>
</dbReference>
<dbReference type="STRING" id="407821.A0A087TXT7"/>
<keyword evidence="8" id="KW-0966">Cell projection</keyword>
<reference evidence="11 12" key="1">
    <citation type="submission" date="2013-11" db="EMBL/GenBank/DDBJ databases">
        <title>Genome sequencing of Stegodyphus mimosarum.</title>
        <authorList>
            <person name="Bechsgaard J."/>
        </authorList>
    </citation>
    <scope>NUCLEOTIDE SEQUENCE [LARGE SCALE GENOMIC DNA]</scope>
</reference>
<evidence type="ECO:0000256" key="9">
    <source>
        <dbReference type="ARBA" id="ARBA00045321"/>
    </source>
</evidence>
<dbReference type="EMBL" id="KK117242">
    <property type="protein sequence ID" value="KFM69926.1"/>
    <property type="molecule type" value="Genomic_DNA"/>
</dbReference>
<dbReference type="Pfam" id="PF12018">
    <property type="entry name" value="FAP206"/>
    <property type="match status" value="1"/>
</dbReference>
<evidence type="ECO:0000256" key="7">
    <source>
        <dbReference type="ARBA" id="ARBA00023212"/>
    </source>
</evidence>
<proteinExistence type="inferred from homology"/>
<evidence type="ECO:0000256" key="4">
    <source>
        <dbReference type="ARBA" id="ARBA00022490"/>
    </source>
</evidence>
<comment type="function">
    <text evidence="9">Essential for sperm motility and is involved in the regulation of the beating frequency of motile cilia on the epithelial cells of the respiratory tract. Required for the establishment of radial spokes in sperm flagella.</text>
</comment>
<comment type="subcellular location">
    <subcellularLocation>
        <location evidence="1">Cytoplasm</location>
        <location evidence="1">Cytoskeleton</location>
        <location evidence="1">Cilium axoneme</location>
    </subcellularLocation>
</comment>
<evidence type="ECO:0000256" key="3">
    <source>
        <dbReference type="ARBA" id="ARBA00021602"/>
    </source>
</evidence>
<keyword evidence="6" id="KW-0969">Cilium</keyword>
<dbReference type="PANTHER" id="PTHR21442">
    <property type="entry name" value="CILIA- AND FLAGELLA-ASSOCIATED PROTEIN 206"/>
    <property type="match status" value="1"/>
</dbReference>
<keyword evidence="7" id="KW-0206">Cytoskeleton</keyword>
<dbReference type="PANTHER" id="PTHR21442:SF0">
    <property type="entry name" value="CILIA- AND FLAGELLA-ASSOCIATED PROTEIN 206"/>
    <property type="match status" value="1"/>
</dbReference>
<keyword evidence="10" id="KW-0175">Coiled coil</keyword>
<comment type="similarity">
    <text evidence="2">Belongs to the CFAP206 family.</text>
</comment>
<accession>A0A087TXT7</accession>
<keyword evidence="5" id="KW-0970">Cilium biogenesis/degradation</keyword>
<evidence type="ECO:0000256" key="1">
    <source>
        <dbReference type="ARBA" id="ARBA00004430"/>
    </source>
</evidence>
<evidence type="ECO:0000256" key="10">
    <source>
        <dbReference type="SAM" id="Coils"/>
    </source>
</evidence>
<feature type="non-terminal residue" evidence="11">
    <location>
        <position position="297"/>
    </location>
</feature>
<evidence type="ECO:0000313" key="12">
    <source>
        <dbReference type="Proteomes" id="UP000054359"/>
    </source>
</evidence>
<evidence type="ECO:0000256" key="2">
    <source>
        <dbReference type="ARBA" id="ARBA00010500"/>
    </source>
</evidence>
<evidence type="ECO:0000256" key="8">
    <source>
        <dbReference type="ARBA" id="ARBA00023273"/>
    </source>
</evidence>
<organism evidence="11 12">
    <name type="scientific">Stegodyphus mimosarum</name>
    <name type="common">African social velvet spider</name>
    <dbReference type="NCBI Taxonomy" id="407821"/>
    <lineage>
        <taxon>Eukaryota</taxon>
        <taxon>Metazoa</taxon>
        <taxon>Ecdysozoa</taxon>
        <taxon>Arthropoda</taxon>
        <taxon>Chelicerata</taxon>
        <taxon>Arachnida</taxon>
        <taxon>Araneae</taxon>
        <taxon>Araneomorphae</taxon>
        <taxon>Entelegynae</taxon>
        <taxon>Eresoidea</taxon>
        <taxon>Eresidae</taxon>
        <taxon>Stegodyphus</taxon>
    </lineage>
</organism>
<dbReference type="OrthoDB" id="6429895at2759"/>